<keyword evidence="3" id="KW-1185">Reference proteome</keyword>
<accession>A0A542DT42</accession>
<comment type="caution">
    <text evidence="2">The sequence shown here is derived from an EMBL/GenBank/DDBJ whole genome shotgun (WGS) entry which is preliminary data.</text>
</comment>
<dbReference type="EMBL" id="VFMM01000003">
    <property type="protein sequence ID" value="TQJ06196.1"/>
    <property type="molecule type" value="Genomic_DNA"/>
</dbReference>
<name>A0A542DT42_9ACTN</name>
<dbReference type="Gene3D" id="3.40.50.720">
    <property type="entry name" value="NAD(P)-binding Rossmann-like Domain"/>
    <property type="match status" value="1"/>
</dbReference>
<dbReference type="InterPro" id="IPR002347">
    <property type="entry name" value="SDR_fam"/>
</dbReference>
<gene>
    <name evidence="2" type="ORF">FB475_5851</name>
</gene>
<proteinExistence type="inferred from homology"/>
<protein>
    <submittedName>
        <fullName evidence="2">NAD(P)-dependent dehydrogenase (Short-subunit alcohol dehydrogenase family)</fullName>
    </submittedName>
</protein>
<evidence type="ECO:0000256" key="1">
    <source>
        <dbReference type="ARBA" id="ARBA00006484"/>
    </source>
</evidence>
<comment type="similarity">
    <text evidence="1">Belongs to the short-chain dehydrogenases/reductases (SDR) family.</text>
</comment>
<dbReference type="GO" id="GO:0032787">
    <property type="term" value="P:monocarboxylic acid metabolic process"/>
    <property type="evidence" value="ECO:0007669"/>
    <property type="project" value="UniProtKB-ARBA"/>
</dbReference>
<dbReference type="SUPFAM" id="SSF51735">
    <property type="entry name" value="NAD(P)-binding Rossmann-fold domains"/>
    <property type="match status" value="1"/>
</dbReference>
<dbReference type="NCBIfam" id="NF005095">
    <property type="entry name" value="PRK06523.1"/>
    <property type="match status" value="1"/>
</dbReference>
<evidence type="ECO:0000313" key="2">
    <source>
        <dbReference type="EMBL" id="TQJ06196.1"/>
    </source>
</evidence>
<dbReference type="PANTHER" id="PTHR42879:SF6">
    <property type="entry name" value="NADPH-DEPENDENT REDUCTASE BACG"/>
    <property type="match status" value="1"/>
</dbReference>
<reference evidence="2 3" key="1">
    <citation type="submission" date="2019-06" db="EMBL/GenBank/DDBJ databases">
        <title>Sequencing the genomes of 1000 actinobacteria strains.</title>
        <authorList>
            <person name="Klenk H.-P."/>
        </authorList>
    </citation>
    <scope>NUCLEOTIDE SEQUENCE [LARGE SCALE GENOMIC DNA]</scope>
    <source>
        <strain evidence="2 3">DSM 17305</strain>
    </source>
</reference>
<dbReference type="PRINTS" id="PR00080">
    <property type="entry name" value="SDRFAMILY"/>
</dbReference>
<dbReference type="PROSITE" id="PS00061">
    <property type="entry name" value="ADH_SHORT"/>
    <property type="match status" value="1"/>
</dbReference>
<dbReference type="Pfam" id="PF13561">
    <property type="entry name" value="adh_short_C2"/>
    <property type="match status" value="1"/>
</dbReference>
<organism evidence="2 3">
    <name type="scientific">Kribbella jejuensis</name>
    <dbReference type="NCBI Taxonomy" id="236068"/>
    <lineage>
        <taxon>Bacteria</taxon>
        <taxon>Bacillati</taxon>
        <taxon>Actinomycetota</taxon>
        <taxon>Actinomycetes</taxon>
        <taxon>Propionibacteriales</taxon>
        <taxon>Kribbellaceae</taxon>
        <taxon>Kribbella</taxon>
    </lineage>
</organism>
<dbReference type="InterPro" id="IPR050259">
    <property type="entry name" value="SDR"/>
</dbReference>
<dbReference type="InterPro" id="IPR020904">
    <property type="entry name" value="Sc_DH/Rdtase_CS"/>
</dbReference>
<dbReference type="InterPro" id="IPR036291">
    <property type="entry name" value="NAD(P)-bd_dom_sf"/>
</dbReference>
<sequence>MEGTVKAAAAVRAEVGAPDIVVHTLGGSSSPPGGYAVLDDKYWDAELQLNLLAAVRLDRALLPAMIQNGYGAVVHVSSIQRRMPLHEATLGYAAAKAALTTYSKGLSNEVAASGIRVNVVSPGAIRTAGADHLAERIAVARGISHDEAWQEILASRGGVPLQRAAEPAEVAELVAFLVSDKAAAITGAEFTIDGSTVPTI</sequence>
<dbReference type="PANTHER" id="PTHR42879">
    <property type="entry name" value="3-OXOACYL-(ACYL-CARRIER-PROTEIN) REDUCTASE"/>
    <property type="match status" value="1"/>
</dbReference>
<dbReference type="AlphaFoldDB" id="A0A542DT42"/>
<dbReference type="Proteomes" id="UP000316298">
    <property type="component" value="Unassembled WGS sequence"/>
</dbReference>
<evidence type="ECO:0000313" key="3">
    <source>
        <dbReference type="Proteomes" id="UP000316298"/>
    </source>
</evidence>
<dbReference type="PRINTS" id="PR00081">
    <property type="entry name" value="GDHRDH"/>
</dbReference>